<evidence type="ECO:0000256" key="8">
    <source>
        <dbReference type="SAM" id="Phobius"/>
    </source>
</evidence>
<dbReference type="Pfam" id="PF02518">
    <property type="entry name" value="HATPase_c"/>
    <property type="match status" value="1"/>
</dbReference>
<dbReference type="PROSITE" id="PS50885">
    <property type="entry name" value="HAMP"/>
    <property type="match status" value="1"/>
</dbReference>
<dbReference type="Gene3D" id="1.10.287.130">
    <property type="match status" value="1"/>
</dbReference>
<dbReference type="InterPro" id="IPR004358">
    <property type="entry name" value="Sig_transdc_His_kin-like_C"/>
</dbReference>
<dbReference type="SMART" id="SM00387">
    <property type="entry name" value="HATPase_c"/>
    <property type="match status" value="1"/>
</dbReference>
<dbReference type="InterPro" id="IPR003661">
    <property type="entry name" value="HisK_dim/P_dom"/>
</dbReference>
<feature type="transmembrane region" description="Helical" evidence="8">
    <location>
        <begin position="21"/>
        <end position="43"/>
    </location>
</feature>
<gene>
    <name evidence="11" type="ORF">SAMN05421829_101295</name>
</gene>
<dbReference type="InterPro" id="IPR003660">
    <property type="entry name" value="HAMP_dom"/>
</dbReference>
<keyword evidence="8" id="KW-0472">Membrane</keyword>
<proteinExistence type="predicted"/>
<keyword evidence="8" id="KW-0812">Transmembrane</keyword>
<dbReference type="OrthoDB" id="224978at2"/>
<evidence type="ECO:0000313" key="11">
    <source>
        <dbReference type="EMBL" id="SIP91238.1"/>
    </source>
</evidence>
<keyword evidence="5" id="KW-0808">Transferase</keyword>
<dbReference type="STRING" id="34027.SAMN05421829_101295"/>
<dbReference type="GO" id="GO:0000155">
    <property type="term" value="F:phosphorelay sensor kinase activity"/>
    <property type="evidence" value="ECO:0007669"/>
    <property type="project" value="InterPro"/>
</dbReference>
<evidence type="ECO:0000259" key="9">
    <source>
        <dbReference type="PROSITE" id="PS50109"/>
    </source>
</evidence>
<reference evidence="12" key="1">
    <citation type="submission" date="2017-01" db="EMBL/GenBank/DDBJ databases">
        <authorList>
            <person name="Varghese N."/>
            <person name="Submissions S."/>
        </authorList>
    </citation>
    <scope>NUCLEOTIDE SEQUENCE [LARGE SCALE GENOMIC DNA]</scope>
    <source>
        <strain evidence="12">ATCC 51758</strain>
    </source>
</reference>
<dbReference type="SUPFAM" id="SSF47384">
    <property type="entry name" value="Homodimeric domain of signal transducing histidine kinase"/>
    <property type="match status" value="1"/>
</dbReference>
<evidence type="ECO:0000256" key="3">
    <source>
        <dbReference type="ARBA" id="ARBA00012438"/>
    </source>
</evidence>
<dbReference type="AlphaFoldDB" id="A0A1N6NGK1"/>
<keyword evidence="7" id="KW-0175">Coiled coil</keyword>
<dbReference type="InterPro" id="IPR036097">
    <property type="entry name" value="HisK_dim/P_sf"/>
</dbReference>
<feature type="coiled-coil region" evidence="7">
    <location>
        <begin position="365"/>
        <end position="399"/>
    </location>
</feature>
<comment type="subcellular location">
    <subcellularLocation>
        <location evidence="2">Membrane</location>
    </subcellularLocation>
</comment>
<accession>A0A1N6NGK1</accession>
<evidence type="ECO:0000256" key="5">
    <source>
        <dbReference type="ARBA" id="ARBA00022679"/>
    </source>
</evidence>
<keyword evidence="12" id="KW-1185">Reference proteome</keyword>
<evidence type="ECO:0000313" key="12">
    <source>
        <dbReference type="Proteomes" id="UP000186819"/>
    </source>
</evidence>
<organism evidence="11 12">
    <name type="scientific">Aromatoleum tolulyticum</name>
    <dbReference type="NCBI Taxonomy" id="34027"/>
    <lineage>
        <taxon>Bacteria</taxon>
        <taxon>Pseudomonadati</taxon>
        <taxon>Pseudomonadota</taxon>
        <taxon>Betaproteobacteria</taxon>
        <taxon>Rhodocyclales</taxon>
        <taxon>Rhodocyclaceae</taxon>
        <taxon>Aromatoleum</taxon>
    </lineage>
</organism>
<evidence type="ECO:0000259" key="10">
    <source>
        <dbReference type="PROSITE" id="PS50885"/>
    </source>
</evidence>
<dbReference type="PRINTS" id="PR00344">
    <property type="entry name" value="BCTRLSENSOR"/>
</dbReference>
<evidence type="ECO:0000256" key="7">
    <source>
        <dbReference type="SAM" id="Coils"/>
    </source>
</evidence>
<protein>
    <recommendedName>
        <fullName evidence="3">histidine kinase</fullName>
        <ecNumber evidence="3">2.7.13.3</ecNumber>
    </recommendedName>
</protein>
<dbReference type="InterPro" id="IPR005467">
    <property type="entry name" value="His_kinase_dom"/>
</dbReference>
<keyword evidence="8" id="KW-1133">Transmembrane helix</keyword>
<keyword evidence="6 11" id="KW-0418">Kinase</keyword>
<dbReference type="InterPro" id="IPR036890">
    <property type="entry name" value="HATPase_C_sf"/>
</dbReference>
<dbReference type="GO" id="GO:0016020">
    <property type="term" value="C:membrane"/>
    <property type="evidence" value="ECO:0007669"/>
    <property type="project" value="UniProtKB-SubCell"/>
</dbReference>
<feature type="domain" description="Histidine kinase" evidence="9">
    <location>
        <begin position="408"/>
        <end position="651"/>
    </location>
</feature>
<evidence type="ECO:0000256" key="2">
    <source>
        <dbReference type="ARBA" id="ARBA00004370"/>
    </source>
</evidence>
<evidence type="ECO:0000256" key="1">
    <source>
        <dbReference type="ARBA" id="ARBA00000085"/>
    </source>
</evidence>
<name>A0A1N6NGK1_9RHOO</name>
<dbReference type="PANTHER" id="PTHR43065:SF50">
    <property type="entry name" value="HISTIDINE KINASE"/>
    <property type="match status" value="1"/>
</dbReference>
<dbReference type="CDD" id="cd06225">
    <property type="entry name" value="HAMP"/>
    <property type="match status" value="1"/>
</dbReference>
<dbReference type="EC" id="2.7.13.3" evidence="3"/>
<evidence type="ECO:0000256" key="6">
    <source>
        <dbReference type="ARBA" id="ARBA00022777"/>
    </source>
</evidence>
<dbReference type="Gene3D" id="6.10.340.10">
    <property type="match status" value="1"/>
</dbReference>
<dbReference type="InterPro" id="IPR003594">
    <property type="entry name" value="HATPase_dom"/>
</dbReference>
<dbReference type="RefSeq" id="WP_076600320.1">
    <property type="nucleotide sequence ID" value="NZ_FTMD01000001.1"/>
</dbReference>
<dbReference type="Gene3D" id="3.30.565.10">
    <property type="entry name" value="Histidine kinase-like ATPase, C-terminal domain"/>
    <property type="match status" value="1"/>
</dbReference>
<comment type="catalytic activity">
    <reaction evidence="1">
        <text>ATP + protein L-histidine = ADP + protein N-phospho-L-histidine.</text>
        <dbReference type="EC" id="2.7.13.3"/>
    </reaction>
</comment>
<dbReference type="SMART" id="SM00304">
    <property type="entry name" value="HAMP"/>
    <property type="match status" value="1"/>
</dbReference>
<dbReference type="CDD" id="cd00082">
    <property type="entry name" value="HisKA"/>
    <property type="match status" value="1"/>
</dbReference>
<dbReference type="PANTHER" id="PTHR43065">
    <property type="entry name" value="SENSOR HISTIDINE KINASE"/>
    <property type="match status" value="1"/>
</dbReference>
<evidence type="ECO:0000256" key="4">
    <source>
        <dbReference type="ARBA" id="ARBA00022553"/>
    </source>
</evidence>
<keyword evidence="4" id="KW-0597">Phosphoprotein</keyword>
<dbReference type="Proteomes" id="UP000186819">
    <property type="component" value="Unassembled WGS sequence"/>
</dbReference>
<sequence length="666" mass="71834">MDARKDSPPGSRRFGQSLRDRLVLFFLVLDLTTLVAMSAGVAYHASGTVADQVQASLEDNLRFSARAIVEDLRTKWEHLRAISRNTLLVNGVVDSLGREAYLRSFIDKLTLAGRGGEHPHIVVLDYRGRLISANDSAHPPAPDTPWLKEVLAGRAQGSVRMAADGKASITLAFPVFYQGQVEGVLAAEFGLDFVGELMPDAGHPVSAIVDAEGRTVYGDTPQAVVEAVGGAGTGPRFVESGGQLHAILALPFPDGEPPFRWHVVLSVPVAHLHEPVAELVWRMAIVGLLSALAVSALVFWRARRFVQPLEALRGTMHAIVDHGDLSSRVPPGGDDEVGQLGESFNNMMERLQAQDVALSGEIAERRRAEADLRTANDSLRQTLEELRATQAQLVQSEKMASLGQLAAGVAHEINNPVGFVKSNIRTLRNYADDLLTLLDRYEEALANVAAGPAAQQLADLRAQMDVEFMRDDLMQLLDESQEGLVRIAKIVADLKDFSHVDRQELESADVNVLIDKVINVAWNELKYKTEVIRDYGVLPPLYCYPGRLGQVFLNLLVNAAQAIATRGSIVVRTGVEGGEVVVRISDTGSGIAPEIIGKIFDPFFTTKPVGKGTGLGLHIAYKIVEAHNGRIDVDSTPGTGTTFTIRLPIAGLSAAATPEELAPGAA</sequence>
<dbReference type="SMART" id="SM00388">
    <property type="entry name" value="HisKA"/>
    <property type="match status" value="1"/>
</dbReference>
<dbReference type="SUPFAM" id="SSF55874">
    <property type="entry name" value="ATPase domain of HSP90 chaperone/DNA topoisomerase II/histidine kinase"/>
    <property type="match status" value="1"/>
</dbReference>
<dbReference type="Pfam" id="PF00672">
    <property type="entry name" value="HAMP"/>
    <property type="match status" value="1"/>
</dbReference>
<dbReference type="EMBL" id="FTMD01000001">
    <property type="protein sequence ID" value="SIP91238.1"/>
    <property type="molecule type" value="Genomic_DNA"/>
</dbReference>
<feature type="domain" description="HAMP" evidence="10">
    <location>
        <begin position="303"/>
        <end position="356"/>
    </location>
</feature>
<dbReference type="SUPFAM" id="SSF158472">
    <property type="entry name" value="HAMP domain-like"/>
    <property type="match status" value="1"/>
</dbReference>
<dbReference type="PROSITE" id="PS50109">
    <property type="entry name" value="HIS_KIN"/>
    <property type="match status" value="1"/>
</dbReference>